<organism evidence="3 4">
    <name type="scientific">Collybiopsis luxurians FD-317 M1</name>
    <dbReference type="NCBI Taxonomy" id="944289"/>
    <lineage>
        <taxon>Eukaryota</taxon>
        <taxon>Fungi</taxon>
        <taxon>Dikarya</taxon>
        <taxon>Basidiomycota</taxon>
        <taxon>Agaricomycotina</taxon>
        <taxon>Agaricomycetes</taxon>
        <taxon>Agaricomycetidae</taxon>
        <taxon>Agaricales</taxon>
        <taxon>Marasmiineae</taxon>
        <taxon>Omphalotaceae</taxon>
        <taxon>Collybiopsis</taxon>
        <taxon>Collybiopsis luxurians</taxon>
    </lineage>
</organism>
<protein>
    <recommendedName>
        <fullName evidence="2">C2H2-type domain-containing protein</fullName>
    </recommendedName>
</protein>
<feature type="domain" description="C2H2-type" evidence="2">
    <location>
        <begin position="109"/>
        <end position="134"/>
    </location>
</feature>
<proteinExistence type="predicted"/>
<gene>
    <name evidence="3" type="ORF">GYMLUDRAFT_939006</name>
</gene>
<keyword evidence="1" id="KW-0863">Zinc-finger</keyword>
<sequence length="134" mass="15376">MNVCCRFLDIGQVSQPHNASSITLPNINPQAAVVKVTSKFCFVEGDNGTCNKELFLETSTQHLEQHKLRANAKGKFKCPWTGCTKTLVRRQKLLLHLHSHLHDSVRGKFVCKKCSKKYCRMYDLQRHQKAKHLN</sequence>
<dbReference type="HOGENOM" id="CLU_1896468_0_0_1"/>
<dbReference type="GO" id="GO:0008270">
    <property type="term" value="F:zinc ion binding"/>
    <property type="evidence" value="ECO:0007669"/>
    <property type="project" value="UniProtKB-KW"/>
</dbReference>
<keyword evidence="1" id="KW-0862">Zinc</keyword>
<dbReference type="OrthoDB" id="8117402at2759"/>
<dbReference type="Gene3D" id="3.30.160.60">
    <property type="entry name" value="Classic Zinc Finger"/>
    <property type="match status" value="1"/>
</dbReference>
<feature type="domain" description="C2H2-type" evidence="2">
    <location>
        <begin position="76"/>
        <end position="107"/>
    </location>
</feature>
<dbReference type="AlphaFoldDB" id="A0A0D0BFF4"/>
<keyword evidence="1" id="KW-0479">Metal-binding</keyword>
<dbReference type="InterPro" id="IPR013087">
    <property type="entry name" value="Znf_C2H2_type"/>
</dbReference>
<dbReference type="SUPFAM" id="SSF57667">
    <property type="entry name" value="beta-beta-alpha zinc fingers"/>
    <property type="match status" value="1"/>
</dbReference>
<dbReference type="EMBL" id="KN834830">
    <property type="protein sequence ID" value="KIK53401.1"/>
    <property type="molecule type" value="Genomic_DNA"/>
</dbReference>
<dbReference type="PROSITE" id="PS00028">
    <property type="entry name" value="ZINC_FINGER_C2H2_1"/>
    <property type="match status" value="2"/>
</dbReference>
<dbReference type="SMART" id="SM00355">
    <property type="entry name" value="ZnF_C2H2"/>
    <property type="match status" value="2"/>
</dbReference>
<dbReference type="InterPro" id="IPR036236">
    <property type="entry name" value="Znf_C2H2_sf"/>
</dbReference>
<reference evidence="3 4" key="1">
    <citation type="submission" date="2014-04" db="EMBL/GenBank/DDBJ databases">
        <title>Evolutionary Origins and Diversification of the Mycorrhizal Mutualists.</title>
        <authorList>
            <consortium name="DOE Joint Genome Institute"/>
            <consortium name="Mycorrhizal Genomics Consortium"/>
            <person name="Kohler A."/>
            <person name="Kuo A."/>
            <person name="Nagy L.G."/>
            <person name="Floudas D."/>
            <person name="Copeland A."/>
            <person name="Barry K.W."/>
            <person name="Cichocki N."/>
            <person name="Veneault-Fourrey C."/>
            <person name="LaButti K."/>
            <person name="Lindquist E.A."/>
            <person name="Lipzen A."/>
            <person name="Lundell T."/>
            <person name="Morin E."/>
            <person name="Murat C."/>
            <person name="Riley R."/>
            <person name="Ohm R."/>
            <person name="Sun H."/>
            <person name="Tunlid A."/>
            <person name="Henrissat B."/>
            <person name="Grigoriev I.V."/>
            <person name="Hibbett D.S."/>
            <person name="Martin F."/>
        </authorList>
    </citation>
    <scope>NUCLEOTIDE SEQUENCE [LARGE SCALE GENOMIC DNA]</scope>
    <source>
        <strain evidence="3 4">FD-317 M1</strain>
    </source>
</reference>
<evidence type="ECO:0000259" key="2">
    <source>
        <dbReference type="PROSITE" id="PS50157"/>
    </source>
</evidence>
<evidence type="ECO:0000313" key="3">
    <source>
        <dbReference type="EMBL" id="KIK53401.1"/>
    </source>
</evidence>
<evidence type="ECO:0000313" key="4">
    <source>
        <dbReference type="Proteomes" id="UP000053593"/>
    </source>
</evidence>
<dbReference type="Proteomes" id="UP000053593">
    <property type="component" value="Unassembled WGS sequence"/>
</dbReference>
<evidence type="ECO:0000256" key="1">
    <source>
        <dbReference type="PROSITE-ProRule" id="PRU00042"/>
    </source>
</evidence>
<accession>A0A0D0BFF4</accession>
<keyword evidence="4" id="KW-1185">Reference proteome</keyword>
<dbReference type="PROSITE" id="PS50157">
    <property type="entry name" value="ZINC_FINGER_C2H2_2"/>
    <property type="match status" value="2"/>
</dbReference>
<name>A0A0D0BFF4_9AGAR</name>